<keyword evidence="3 6" id="KW-0812">Transmembrane</keyword>
<dbReference type="EMBL" id="BSDR01000001">
    <property type="protein sequence ID" value="GLI35396.1"/>
    <property type="molecule type" value="Genomic_DNA"/>
</dbReference>
<name>A0A9W6FUZ8_9BACT</name>
<feature type="transmembrane region" description="Helical" evidence="6">
    <location>
        <begin position="292"/>
        <end position="310"/>
    </location>
</feature>
<keyword evidence="8" id="KW-1185">Reference proteome</keyword>
<dbReference type="InterPro" id="IPR003339">
    <property type="entry name" value="ABC/ECF_trnsptr_transmembrane"/>
</dbReference>
<keyword evidence="5 6" id="KW-0472">Membrane</keyword>
<dbReference type="GO" id="GO:0043190">
    <property type="term" value="C:ATP-binding cassette (ABC) transporter complex"/>
    <property type="evidence" value="ECO:0007669"/>
    <property type="project" value="InterPro"/>
</dbReference>
<keyword evidence="4 6" id="KW-1133">Transmembrane helix</keyword>
<evidence type="ECO:0000256" key="4">
    <source>
        <dbReference type="ARBA" id="ARBA00022989"/>
    </source>
</evidence>
<evidence type="ECO:0000256" key="6">
    <source>
        <dbReference type="SAM" id="Phobius"/>
    </source>
</evidence>
<dbReference type="InterPro" id="IPR051611">
    <property type="entry name" value="ECF_transporter_component"/>
</dbReference>
<dbReference type="PANTHER" id="PTHR34857:SF2">
    <property type="entry name" value="SLL0384 PROTEIN"/>
    <property type="match status" value="1"/>
</dbReference>
<dbReference type="NCBIfam" id="TIGR02454">
    <property type="entry name" value="ECF_T_CbiQ"/>
    <property type="match status" value="1"/>
</dbReference>
<keyword evidence="2" id="KW-1003">Cell membrane</keyword>
<feature type="transmembrane region" description="Helical" evidence="6">
    <location>
        <begin position="158"/>
        <end position="178"/>
    </location>
</feature>
<evidence type="ECO:0000313" key="7">
    <source>
        <dbReference type="EMBL" id="GLI35396.1"/>
    </source>
</evidence>
<dbReference type="Pfam" id="PF02361">
    <property type="entry name" value="CbiQ"/>
    <property type="match status" value="1"/>
</dbReference>
<dbReference type="RefSeq" id="WP_281795149.1">
    <property type="nucleotide sequence ID" value="NZ_BSDR01000001.1"/>
</dbReference>
<dbReference type="InterPro" id="IPR012809">
    <property type="entry name" value="ECF_CbiQ"/>
</dbReference>
<feature type="transmembrane region" description="Helical" evidence="6">
    <location>
        <begin position="6"/>
        <end position="28"/>
    </location>
</feature>
<comment type="subcellular location">
    <subcellularLocation>
        <location evidence="1">Cell membrane</location>
        <topology evidence="1">Multi-pass membrane protein</topology>
    </subcellularLocation>
</comment>
<dbReference type="PANTHER" id="PTHR34857">
    <property type="entry name" value="SLL0384 PROTEIN"/>
    <property type="match status" value="1"/>
</dbReference>
<organism evidence="7 8">
    <name type="scientific">Desulforhabdus amnigena</name>
    <dbReference type="NCBI Taxonomy" id="40218"/>
    <lineage>
        <taxon>Bacteria</taxon>
        <taxon>Pseudomonadati</taxon>
        <taxon>Thermodesulfobacteriota</taxon>
        <taxon>Syntrophobacteria</taxon>
        <taxon>Syntrophobacterales</taxon>
        <taxon>Syntrophobacteraceae</taxon>
        <taxon>Desulforhabdus</taxon>
    </lineage>
</organism>
<sequence length="320" mass="35698">MPPAIHVIEVSATVLVPVLAGLVLLWFLSRWLLKSLSSVKDLPEGEKGRDWSIPPLDSQAHGDSPFHRWDPRIKIVALLFFMFCAASLTRPFWAFIAIVWGALSVATARIPFRYPLKRLTAMAGFLGMFLVMMPLTVSTKSGDTLLVLGGLTSVPLNLRGFALALLICLKASAIALLVEPLLATSPFPVTMQALAGLRVPRTVCQMLMLAYRYIFVFQEEVVRMNKGMNARGFTKRTDMETLRTIGNFLGMLLVRSFERTQRVYEAMLARGYTGVMVGDFEFHAQRQDWAKGAFWFAAGLALIVADRFTVLPDLTAFFLM</sequence>
<comment type="caution">
    <text evidence="7">The sequence shown here is derived from an EMBL/GenBank/DDBJ whole genome shotgun (WGS) entry which is preliminary data.</text>
</comment>
<dbReference type="GO" id="GO:0006824">
    <property type="term" value="P:cobalt ion transport"/>
    <property type="evidence" value="ECO:0007669"/>
    <property type="project" value="InterPro"/>
</dbReference>
<dbReference type="CDD" id="cd16914">
    <property type="entry name" value="EcfT"/>
    <property type="match status" value="1"/>
</dbReference>
<proteinExistence type="predicted"/>
<feature type="transmembrane region" description="Helical" evidence="6">
    <location>
        <begin position="71"/>
        <end position="88"/>
    </location>
</feature>
<protein>
    <submittedName>
        <fullName evidence="7">Cobalt ECF transporter T component CbiQ</fullName>
    </submittedName>
</protein>
<evidence type="ECO:0000256" key="3">
    <source>
        <dbReference type="ARBA" id="ARBA00022692"/>
    </source>
</evidence>
<evidence type="ECO:0000313" key="8">
    <source>
        <dbReference type="Proteomes" id="UP001144372"/>
    </source>
</evidence>
<reference evidence="7" key="1">
    <citation type="submission" date="2022-12" db="EMBL/GenBank/DDBJ databases">
        <title>Reference genome sequencing for broad-spectrum identification of bacterial and archaeal isolates by mass spectrometry.</title>
        <authorList>
            <person name="Sekiguchi Y."/>
            <person name="Tourlousse D.M."/>
        </authorList>
    </citation>
    <scope>NUCLEOTIDE SEQUENCE</scope>
    <source>
        <strain evidence="7">ASRB1</strain>
    </source>
</reference>
<evidence type="ECO:0000256" key="2">
    <source>
        <dbReference type="ARBA" id="ARBA00022475"/>
    </source>
</evidence>
<dbReference type="Proteomes" id="UP001144372">
    <property type="component" value="Unassembled WGS sequence"/>
</dbReference>
<accession>A0A9W6FUZ8</accession>
<dbReference type="AlphaFoldDB" id="A0A9W6FUZ8"/>
<feature type="transmembrane region" description="Helical" evidence="6">
    <location>
        <begin position="119"/>
        <end position="138"/>
    </location>
</feature>
<gene>
    <name evidence="7" type="primary">nikQ</name>
    <name evidence="7" type="ORF">DAMNIGENAA_28290</name>
</gene>
<evidence type="ECO:0000256" key="1">
    <source>
        <dbReference type="ARBA" id="ARBA00004651"/>
    </source>
</evidence>
<evidence type="ECO:0000256" key="5">
    <source>
        <dbReference type="ARBA" id="ARBA00023136"/>
    </source>
</evidence>